<organism evidence="1 2">
    <name type="scientific">Iris pallida</name>
    <name type="common">Sweet iris</name>
    <dbReference type="NCBI Taxonomy" id="29817"/>
    <lineage>
        <taxon>Eukaryota</taxon>
        <taxon>Viridiplantae</taxon>
        <taxon>Streptophyta</taxon>
        <taxon>Embryophyta</taxon>
        <taxon>Tracheophyta</taxon>
        <taxon>Spermatophyta</taxon>
        <taxon>Magnoliopsida</taxon>
        <taxon>Liliopsida</taxon>
        <taxon>Asparagales</taxon>
        <taxon>Iridaceae</taxon>
        <taxon>Iridoideae</taxon>
        <taxon>Irideae</taxon>
        <taxon>Iris</taxon>
    </lineage>
</organism>
<reference evidence="1" key="1">
    <citation type="journal article" date="2023" name="GigaByte">
        <title>Genome assembly of the bearded iris, Iris pallida Lam.</title>
        <authorList>
            <person name="Bruccoleri R.E."/>
            <person name="Oakeley E.J."/>
            <person name="Faust A.M.E."/>
            <person name="Altorfer M."/>
            <person name="Dessus-Babus S."/>
            <person name="Burckhardt D."/>
            <person name="Oertli M."/>
            <person name="Naumann U."/>
            <person name="Petersen F."/>
            <person name="Wong J."/>
        </authorList>
    </citation>
    <scope>NUCLEOTIDE SEQUENCE</scope>
    <source>
        <strain evidence="1">GSM-AAB239-AS_SAM_17_03QT</strain>
    </source>
</reference>
<reference evidence="1" key="2">
    <citation type="submission" date="2023-04" db="EMBL/GenBank/DDBJ databases">
        <authorList>
            <person name="Bruccoleri R.E."/>
            <person name="Oakeley E.J."/>
            <person name="Faust A.-M."/>
            <person name="Dessus-Babus S."/>
            <person name="Altorfer M."/>
            <person name="Burckhardt D."/>
            <person name="Oertli M."/>
            <person name="Naumann U."/>
            <person name="Petersen F."/>
            <person name="Wong J."/>
        </authorList>
    </citation>
    <scope>NUCLEOTIDE SEQUENCE</scope>
    <source>
        <strain evidence="1">GSM-AAB239-AS_SAM_17_03QT</strain>
        <tissue evidence="1">Leaf</tissue>
    </source>
</reference>
<name>A0AAX6HML6_IRIPA</name>
<keyword evidence="2" id="KW-1185">Reference proteome</keyword>
<dbReference type="Proteomes" id="UP001140949">
    <property type="component" value="Unassembled WGS sequence"/>
</dbReference>
<proteinExistence type="predicted"/>
<accession>A0AAX6HML6</accession>
<evidence type="ECO:0000313" key="2">
    <source>
        <dbReference type="Proteomes" id="UP001140949"/>
    </source>
</evidence>
<sequence>MLNLQESMGRRKPWLYSFLPPHVSTPKHLASPIFHPSSPHPPLF</sequence>
<evidence type="ECO:0000313" key="1">
    <source>
        <dbReference type="EMBL" id="KAJ6841827.1"/>
    </source>
</evidence>
<protein>
    <submittedName>
        <fullName evidence="1">Uncharacterized protein</fullName>
    </submittedName>
</protein>
<comment type="caution">
    <text evidence="1">The sequence shown here is derived from an EMBL/GenBank/DDBJ whole genome shotgun (WGS) entry which is preliminary data.</text>
</comment>
<dbReference type="EMBL" id="JANAVB010008397">
    <property type="protein sequence ID" value="KAJ6841827.1"/>
    <property type="molecule type" value="Genomic_DNA"/>
</dbReference>
<dbReference type="AlphaFoldDB" id="A0AAX6HML6"/>
<gene>
    <name evidence="1" type="ORF">M6B38_305050</name>
</gene>